<organism evidence="2 3">
    <name type="scientific">Terfezia boudieri ATCC MYA-4762</name>
    <dbReference type="NCBI Taxonomy" id="1051890"/>
    <lineage>
        <taxon>Eukaryota</taxon>
        <taxon>Fungi</taxon>
        <taxon>Dikarya</taxon>
        <taxon>Ascomycota</taxon>
        <taxon>Pezizomycotina</taxon>
        <taxon>Pezizomycetes</taxon>
        <taxon>Pezizales</taxon>
        <taxon>Pezizaceae</taxon>
        <taxon>Terfezia</taxon>
    </lineage>
</organism>
<dbReference type="InParanoid" id="A0A3N4LPW6"/>
<protein>
    <submittedName>
        <fullName evidence="2">Uncharacterized protein</fullName>
    </submittedName>
</protein>
<feature type="compositionally biased region" description="Polar residues" evidence="1">
    <location>
        <begin position="241"/>
        <end position="258"/>
    </location>
</feature>
<feature type="region of interest" description="Disordered" evidence="1">
    <location>
        <begin position="215"/>
        <end position="269"/>
    </location>
</feature>
<proteinExistence type="predicted"/>
<keyword evidence="3" id="KW-1185">Reference proteome</keyword>
<evidence type="ECO:0000313" key="3">
    <source>
        <dbReference type="Proteomes" id="UP000267821"/>
    </source>
</evidence>
<name>A0A3N4LPW6_9PEZI</name>
<reference evidence="2 3" key="1">
    <citation type="journal article" date="2018" name="Nat. Ecol. Evol.">
        <title>Pezizomycetes genomes reveal the molecular basis of ectomycorrhizal truffle lifestyle.</title>
        <authorList>
            <person name="Murat C."/>
            <person name="Payen T."/>
            <person name="Noel B."/>
            <person name="Kuo A."/>
            <person name="Morin E."/>
            <person name="Chen J."/>
            <person name="Kohler A."/>
            <person name="Krizsan K."/>
            <person name="Balestrini R."/>
            <person name="Da Silva C."/>
            <person name="Montanini B."/>
            <person name="Hainaut M."/>
            <person name="Levati E."/>
            <person name="Barry K.W."/>
            <person name="Belfiori B."/>
            <person name="Cichocki N."/>
            <person name="Clum A."/>
            <person name="Dockter R.B."/>
            <person name="Fauchery L."/>
            <person name="Guy J."/>
            <person name="Iotti M."/>
            <person name="Le Tacon F."/>
            <person name="Lindquist E.A."/>
            <person name="Lipzen A."/>
            <person name="Malagnac F."/>
            <person name="Mello A."/>
            <person name="Molinier V."/>
            <person name="Miyauchi S."/>
            <person name="Poulain J."/>
            <person name="Riccioni C."/>
            <person name="Rubini A."/>
            <person name="Sitrit Y."/>
            <person name="Splivallo R."/>
            <person name="Traeger S."/>
            <person name="Wang M."/>
            <person name="Zifcakova L."/>
            <person name="Wipf D."/>
            <person name="Zambonelli A."/>
            <person name="Paolocci F."/>
            <person name="Nowrousian M."/>
            <person name="Ottonello S."/>
            <person name="Baldrian P."/>
            <person name="Spatafora J.W."/>
            <person name="Henrissat B."/>
            <person name="Nagy L.G."/>
            <person name="Aury J.M."/>
            <person name="Wincker P."/>
            <person name="Grigoriev I.V."/>
            <person name="Bonfante P."/>
            <person name="Martin F.M."/>
        </authorList>
    </citation>
    <scope>NUCLEOTIDE SEQUENCE [LARGE SCALE GENOMIC DNA]</scope>
    <source>
        <strain evidence="2 3">ATCC MYA-4762</strain>
    </source>
</reference>
<evidence type="ECO:0000256" key="1">
    <source>
        <dbReference type="SAM" id="MobiDB-lite"/>
    </source>
</evidence>
<dbReference type="EMBL" id="ML121540">
    <property type="protein sequence ID" value="RPB24876.1"/>
    <property type="molecule type" value="Genomic_DNA"/>
</dbReference>
<feature type="compositionally biased region" description="Low complexity" evidence="1">
    <location>
        <begin position="218"/>
        <end position="228"/>
    </location>
</feature>
<gene>
    <name evidence="2" type="ORF">L211DRAFT_848687</name>
</gene>
<dbReference type="Proteomes" id="UP000267821">
    <property type="component" value="Unassembled WGS sequence"/>
</dbReference>
<accession>A0A3N4LPW6</accession>
<dbReference type="OrthoDB" id="5400356at2759"/>
<evidence type="ECO:0000313" key="2">
    <source>
        <dbReference type="EMBL" id="RPB24876.1"/>
    </source>
</evidence>
<feature type="region of interest" description="Disordered" evidence="1">
    <location>
        <begin position="1"/>
        <end position="26"/>
    </location>
</feature>
<dbReference type="AlphaFoldDB" id="A0A3N4LPW6"/>
<sequence length="269" mass="29138">MVSPRAPIGKRVGPSEQEGKGGVGQEYVDPFEQYNERAEVRSEGWISWAGSGVMRGLEGASNVVMNTAAGYSRRVCQQDIPLEVSQGGSSLDFHDINEGYDVREEGRLVRNALAAFRNAEARGDSNVEITEAEHAAWKRWEAREAEIRRIEGEHMQRERELDHRKKAASRGAPGILLPGQGFVPVGETPAPVSSTHSQNVPFPQPSIPKSLIPGAGRSTSSFHSTSSTIPARRNVGATPRATDSGSDSDVCSMTTTTPFGLAEQRNLWG</sequence>